<name>A0A937DHX2_9BACT</name>
<keyword evidence="1" id="KW-0732">Signal</keyword>
<sequence length="304" mass="33854">MKKLIILILVCTPFMLSAQVLTKKDLKDRSYGAKKLKKAPREIYINSFYIDYQTYKAVSASAASGFNKSTASIAVGMISELSPEDFQQITDKAYARAEKKLKEAGFRIVPAEEAKDIDMFKKLDMIKGGTNITGTSVNTIPSNKSFFYKPSTLDNSPKLSKQLGDIPVFELAIQVNFVELMRDNIGTGSTSVKGKVDLTFFPSISRVVWSNGGIMGAAKTMVIFDSKGRPIEIPGVIKSQKLKEYANAKGKTDYITGTKYNVKEKIEVSHPVNIDRDLYIKQVDTYINAYVDILVDEFLEYAVK</sequence>
<accession>A0A937DHX2</accession>
<dbReference type="EMBL" id="JAERQG010000003">
    <property type="protein sequence ID" value="MBL0766383.1"/>
    <property type="molecule type" value="Genomic_DNA"/>
</dbReference>
<organism evidence="2 3">
    <name type="scientific">Marivirga atlantica</name>
    <dbReference type="NCBI Taxonomy" id="1548457"/>
    <lineage>
        <taxon>Bacteria</taxon>
        <taxon>Pseudomonadati</taxon>
        <taxon>Bacteroidota</taxon>
        <taxon>Cytophagia</taxon>
        <taxon>Cytophagales</taxon>
        <taxon>Marivirgaceae</taxon>
        <taxon>Marivirga</taxon>
    </lineage>
</organism>
<protein>
    <submittedName>
        <fullName evidence="2">Uncharacterized protein</fullName>
    </submittedName>
</protein>
<dbReference type="AlphaFoldDB" id="A0A937DHX2"/>
<gene>
    <name evidence="2" type="ORF">JKP34_14045</name>
</gene>
<proteinExistence type="predicted"/>
<evidence type="ECO:0000313" key="2">
    <source>
        <dbReference type="EMBL" id="MBL0766383.1"/>
    </source>
</evidence>
<comment type="caution">
    <text evidence="2">The sequence shown here is derived from an EMBL/GenBank/DDBJ whole genome shotgun (WGS) entry which is preliminary data.</text>
</comment>
<feature type="chain" id="PRO_5037819330" evidence="1">
    <location>
        <begin position="19"/>
        <end position="304"/>
    </location>
</feature>
<reference evidence="2" key="1">
    <citation type="submission" date="2021-01" db="EMBL/GenBank/DDBJ databases">
        <title>Marivirga sp. nov., isolated from intertidal surface sediments.</title>
        <authorList>
            <person name="Zhang M."/>
        </authorList>
    </citation>
    <scope>NUCLEOTIDE SEQUENCE</scope>
    <source>
        <strain evidence="2">SM1354</strain>
    </source>
</reference>
<dbReference type="Proteomes" id="UP000642920">
    <property type="component" value="Unassembled WGS sequence"/>
</dbReference>
<keyword evidence="3" id="KW-1185">Reference proteome</keyword>
<evidence type="ECO:0000313" key="3">
    <source>
        <dbReference type="Proteomes" id="UP000642920"/>
    </source>
</evidence>
<dbReference type="RefSeq" id="WP_201922746.1">
    <property type="nucleotide sequence ID" value="NZ_JAERQG010000003.1"/>
</dbReference>
<evidence type="ECO:0000256" key="1">
    <source>
        <dbReference type="SAM" id="SignalP"/>
    </source>
</evidence>
<feature type="signal peptide" evidence="1">
    <location>
        <begin position="1"/>
        <end position="18"/>
    </location>
</feature>